<dbReference type="EMBL" id="JALLPJ020001166">
    <property type="protein sequence ID" value="KAL3775120.1"/>
    <property type="molecule type" value="Genomic_DNA"/>
</dbReference>
<feature type="domain" description="EGF-like" evidence="5">
    <location>
        <begin position="714"/>
        <end position="745"/>
    </location>
</feature>
<dbReference type="PANTHER" id="PTHR46093">
    <property type="entry name" value="ACYL-COA-BINDING DOMAIN-CONTAINING PROTEIN 5"/>
    <property type="match status" value="1"/>
</dbReference>
<dbReference type="SUPFAM" id="SSF117281">
    <property type="entry name" value="Kelch motif"/>
    <property type="match status" value="1"/>
</dbReference>
<evidence type="ECO:0000313" key="7">
    <source>
        <dbReference type="Proteomes" id="UP001530400"/>
    </source>
</evidence>
<keyword evidence="2" id="KW-0677">Repeat</keyword>
<organism evidence="6 7">
    <name type="scientific">Cyclotella atomus</name>
    <dbReference type="NCBI Taxonomy" id="382360"/>
    <lineage>
        <taxon>Eukaryota</taxon>
        <taxon>Sar</taxon>
        <taxon>Stramenopiles</taxon>
        <taxon>Ochrophyta</taxon>
        <taxon>Bacillariophyta</taxon>
        <taxon>Coscinodiscophyceae</taxon>
        <taxon>Thalassiosirophycidae</taxon>
        <taxon>Stephanodiscales</taxon>
        <taxon>Stephanodiscaceae</taxon>
        <taxon>Cyclotella</taxon>
    </lineage>
</organism>
<keyword evidence="1" id="KW-0880">Kelch repeat</keyword>
<reference evidence="6 7" key="1">
    <citation type="submission" date="2024-10" db="EMBL/GenBank/DDBJ databases">
        <title>Updated reference genomes for cyclostephanoid diatoms.</title>
        <authorList>
            <person name="Roberts W.R."/>
            <person name="Alverson A.J."/>
        </authorList>
    </citation>
    <scope>NUCLEOTIDE SEQUENCE [LARGE SCALE GENOMIC DNA]</scope>
    <source>
        <strain evidence="6 7">AJA010-31</strain>
    </source>
</reference>
<evidence type="ECO:0000256" key="2">
    <source>
        <dbReference type="ARBA" id="ARBA00022737"/>
    </source>
</evidence>
<feature type="disulfide bond" evidence="3">
    <location>
        <begin position="718"/>
        <end position="728"/>
    </location>
</feature>
<dbReference type="Gene3D" id="2.120.10.80">
    <property type="entry name" value="Kelch-type beta propeller"/>
    <property type="match status" value="2"/>
</dbReference>
<accession>A0ABD3NGM2</accession>
<evidence type="ECO:0000256" key="3">
    <source>
        <dbReference type="PROSITE-ProRule" id="PRU00076"/>
    </source>
</evidence>
<keyword evidence="3" id="KW-0245">EGF-like domain</keyword>
<protein>
    <recommendedName>
        <fullName evidence="5">EGF-like domain-containing protein</fullName>
    </recommendedName>
</protein>
<dbReference type="Pfam" id="PF05686">
    <property type="entry name" value="Glyco_transf_90"/>
    <property type="match status" value="1"/>
</dbReference>
<evidence type="ECO:0000313" key="6">
    <source>
        <dbReference type="EMBL" id="KAL3775120.1"/>
    </source>
</evidence>
<keyword evidence="4" id="KW-0732">Signal</keyword>
<dbReference type="PROSITE" id="PS01186">
    <property type="entry name" value="EGF_2"/>
    <property type="match status" value="1"/>
</dbReference>
<feature type="signal peptide" evidence="4">
    <location>
        <begin position="1"/>
        <end position="22"/>
    </location>
</feature>
<dbReference type="InterPro" id="IPR015915">
    <property type="entry name" value="Kelch-typ_b-propeller"/>
</dbReference>
<dbReference type="InterPro" id="IPR000742">
    <property type="entry name" value="EGF"/>
</dbReference>
<dbReference type="Pfam" id="PF24681">
    <property type="entry name" value="Kelch_KLHDC2_KLHL20_DRC7"/>
    <property type="match status" value="1"/>
</dbReference>
<evidence type="ECO:0000259" key="5">
    <source>
        <dbReference type="PROSITE" id="PS50026"/>
    </source>
</evidence>
<keyword evidence="7" id="KW-1185">Reference proteome</keyword>
<dbReference type="PROSITE" id="PS50026">
    <property type="entry name" value="EGF_3"/>
    <property type="match status" value="1"/>
</dbReference>
<proteinExistence type="predicted"/>
<dbReference type="CDD" id="cd00054">
    <property type="entry name" value="EGF_CA"/>
    <property type="match status" value="1"/>
</dbReference>
<dbReference type="Gene3D" id="2.10.25.10">
    <property type="entry name" value="Laminin"/>
    <property type="match status" value="2"/>
</dbReference>
<feature type="disulfide bond" evidence="3">
    <location>
        <begin position="735"/>
        <end position="744"/>
    </location>
</feature>
<dbReference type="Proteomes" id="UP001530400">
    <property type="component" value="Unassembled WGS sequence"/>
</dbReference>
<evidence type="ECO:0000256" key="1">
    <source>
        <dbReference type="ARBA" id="ARBA00022441"/>
    </source>
</evidence>
<comment type="caution">
    <text evidence="3">Lacks conserved residue(s) required for the propagation of feature annotation.</text>
</comment>
<feature type="chain" id="PRO_5044829905" description="EGF-like domain-containing protein" evidence="4">
    <location>
        <begin position="23"/>
        <end position="1251"/>
    </location>
</feature>
<dbReference type="InterPro" id="IPR006598">
    <property type="entry name" value="CAP10"/>
</dbReference>
<dbReference type="PANTHER" id="PTHR46093:SF18">
    <property type="entry name" value="FIBRONECTIN TYPE-III DOMAIN-CONTAINING PROTEIN"/>
    <property type="match status" value="1"/>
</dbReference>
<comment type="caution">
    <text evidence="6">The sequence shown here is derived from an EMBL/GenBank/DDBJ whole genome shotgun (WGS) entry which is preliminary data.</text>
</comment>
<sequence>MKAIRLFVSVTAFLSMPCQCWQQWNYSAFSFPSDDWKETWSLPTGPGERRGHTLIVYNQTKVILFGGRGNDAHRHHVPSRYNVVEDRGLLSFSTYDDFPLSSIYNPNSDYCKPVQTCAPLTNASSGNNEVCSYSWEHLLSHGPSLNEQTRIEETCGFVSVGVYYNDVWSYDVDCLRYADLDCANDGWRILHDGMTFGGCNDEKGEHVCQTPSERYGHGAAMIDETTMAIYGGYSLECEDFCDDLWFFDFNNLTWTKQDSSGPGNRWKSSMVSTGASIFIFGGHRLWHGFSSDNTVENRWQSRELLPKGGYLNDLWVYDKDQNHQGQWTRLEEKASCVDAPGLTWESRNDKRCEIHWPRVRSGHAAVYDSKRNGIWIHGGYSTYFPYPTSKDSGGAVGVNSLGREHTPIYPTYEFFLDDLWFYDIASGFWEKKRIFGRKPPKRTEHIIELAGDILILHGGFADNTQYKDTWHYIIAENRWLEKVEFVHAHFPETCTDDLGEIQSDPSCIELAFPEDLRRSNESTLALKYQEILPFSEQEGYTPDPEYPLYFGIVNDAEEFVQSLREKYLEQEVYDKRGQRIWIESTVPDGTPIAPRAATSPRQYARQRKIKYNETTELEVWEWCITVKGEPTRDRTDDGLFGRSEHPVLIPQPRRQSPGWDGCIDIQWQTPSPRSDHSSAYVEKYNMLVVHGGISYHSNNSSTTNLVLGDMWVLNVHNCARNCSNNGVCTNGFCKCDPGFFGVDCSNFTCPGSVCEYDNNNAQHCSHCCFDAINDRKVPCRLEDAESMIFTGRTEGICDGFGTCQCAPPFIGEDCSILDCKYNCSFNGYCSVEFPASRCMCKDGYTAPNPDHLLQPQSVQMETKKYDAADHVTKNIRDTTHNFAPQFLEIFNNPSAYSNFVALLIKSGEVYCRNDQINNLSRARYYVQMLREGLGQNINNMQQKEYGRYSLLDQISTNSSTFVPVLIKHDDSNGCYPAKQYDKYSFPRLAWSMPLHNDDNWCAVSGMPSYKAWRDADKKAKRDEKYWASTFRMNNVEYPWRDKLNMAVWRGATTFNKGLYGHLDLHEIPRVKLVEEGRKSRFIDAAFHKLVGKYEDTTQTSSHVRELMEDSIPLDEMMKYKAIIDIDGNTWSARFNTLLCSNSVVIKIQPDFVEQSYKELRPYVHYIPASISNVTEVVEYVLNVKHEHEMQQVVRRANEWCKSSMTADALASAAVKTLENYLDMLYTYDSSWNDKLSNNFVPNGDLLPCNAG</sequence>
<keyword evidence="3" id="KW-1015">Disulfide bond</keyword>
<dbReference type="SMART" id="SM00672">
    <property type="entry name" value="CAP10"/>
    <property type="match status" value="1"/>
</dbReference>
<name>A0ABD3NGM2_9STRA</name>
<gene>
    <name evidence="6" type="ORF">ACHAWO_001943</name>
</gene>
<dbReference type="PROSITE" id="PS00022">
    <property type="entry name" value="EGF_1"/>
    <property type="match status" value="1"/>
</dbReference>
<dbReference type="AlphaFoldDB" id="A0ABD3NGM2"/>
<evidence type="ECO:0000256" key="4">
    <source>
        <dbReference type="SAM" id="SignalP"/>
    </source>
</evidence>